<dbReference type="RefSeq" id="WP_012842907.1">
    <property type="nucleotide sequence ID" value="NC_013501.1"/>
</dbReference>
<keyword evidence="4 5" id="KW-0472">Membrane</keyword>
<dbReference type="Pfam" id="PF01957">
    <property type="entry name" value="NfeD"/>
    <property type="match status" value="1"/>
</dbReference>
<evidence type="ECO:0000313" key="11">
    <source>
        <dbReference type="Proteomes" id="UP000002221"/>
    </source>
</evidence>
<dbReference type="KEGG" id="rmr:Rmar_0391"/>
<feature type="transmembrane region" description="Helical" evidence="5">
    <location>
        <begin position="227"/>
        <end position="246"/>
    </location>
</feature>
<keyword evidence="3 5" id="KW-1133">Transmembrane helix</keyword>
<dbReference type="eggNOG" id="COG1030">
    <property type="taxonomic scope" value="Bacteria"/>
</dbReference>
<dbReference type="InterPro" id="IPR056739">
    <property type="entry name" value="NfeD_membrane"/>
</dbReference>
<dbReference type="InterPro" id="IPR052165">
    <property type="entry name" value="Membrane_assoc_protease"/>
</dbReference>
<dbReference type="InterPro" id="IPR056738">
    <property type="entry name" value="NfeD1b_N"/>
</dbReference>
<dbReference type="Gene3D" id="3.90.226.10">
    <property type="entry name" value="2-enoyl-CoA Hydratase, Chain A, domain 1"/>
    <property type="match status" value="1"/>
</dbReference>
<dbReference type="Proteomes" id="UP000002221">
    <property type="component" value="Chromosome"/>
</dbReference>
<sequence>MRRVFRRAFGLLALLSTTAIGRASEGPVYVVAVEGMVDNVLVQYIERAIHEAEAADAAAIVFRIDTFGGLVAAADQIRQLILDTPLPTVAFIDRNAASAGALIAYACDRIVMAPGASMGAATVVEGTTGEAAPDKYQSYMRGLMRATAEANGRDPRIAEAMVDPDVAIEGLVPAGKVLTLSAREALELGVADALAASVDEALQVLGYGPHPVVAFAQTGTERVLRVLASPVLQTLFLLMMLGGLYFELQTPGVGVPGLIALAGALLFFAPNYLSGLVEFWEVVLFLVGVGLLLVELLVIPGFGIAGIAGILFMLAGLLAALIGNVGLSFPSAREIGRAIATLTSTLILLGVGIAVLGRYLPRTRRFQELVLGTGLSRTQGYTAAATEAQLTGKRGRAVTPLRPAGVVEIEGRRYDVVASGQFVPAGTPVEVVRVQGSRIEVRPLSEAENQTS</sequence>
<evidence type="ECO:0000259" key="8">
    <source>
        <dbReference type="Pfam" id="PF24961"/>
    </source>
</evidence>
<feature type="chain" id="PRO_5003011081" evidence="6">
    <location>
        <begin position="24"/>
        <end position="452"/>
    </location>
</feature>
<dbReference type="Pfam" id="PF24961">
    <property type="entry name" value="NfeD_membrane"/>
    <property type="match status" value="1"/>
</dbReference>
<feature type="transmembrane region" description="Helical" evidence="5">
    <location>
        <begin position="279"/>
        <end position="299"/>
    </location>
</feature>
<evidence type="ECO:0000256" key="4">
    <source>
        <dbReference type="ARBA" id="ARBA00023136"/>
    </source>
</evidence>
<protein>
    <submittedName>
        <fullName evidence="10">Uncharacterized protein</fullName>
    </submittedName>
</protein>
<evidence type="ECO:0000256" key="1">
    <source>
        <dbReference type="ARBA" id="ARBA00004141"/>
    </source>
</evidence>
<evidence type="ECO:0000256" key="2">
    <source>
        <dbReference type="ARBA" id="ARBA00022692"/>
    </source>
</evidence>
<evidence type="ECO:0000256" key="3">
    <source>
        <dbReference type="ARBA" id="ARBA00022989"/>
    </source>
</evidence>
<dbReference type="SUPFAM" id="SSF141322">
    <property type="entry name" value="NfeD domain-like"/>
    <property type="match status" value="1"/>
</dbReference>
<dbReference type="Gene3D" id="2.40.50.140">
    <property type="entry name" value="Nucleic acid-binding proteins"/>
    <property type="match status" value="1"/>
</dbReference>
<feature type="signal peptide" evidence="6">
    <location>
        <begin position="1"/>
        <end position="23"/>
    </location>
</feature>
<dbReference type="EMBL" id="CP001807">
    <property type="protein sequence ID" value="ACY47295.1"/>
    <property type="molecule type" value="Genomic_DNA"/>
</dbReference>
<dbReference type="InterPro" id="IPR029045">
    <property type="entry name" value="ClpP/crotonase-like_dom_sf"/>
</dbReference>
<evidence type="ECO:0000256" key="5">
    <source>
        <dbReference type="SAM" id="Phobius"/>
    </source>
</evidence>
<dbReference type="Pfam" id="PF25145">
    <property type="entry name" value="NfeD1b_N"/>
    <property type="match status" value="1"/>
</dbReference>
<accession>D0ME71</accession>
<dbReference type="PANTHER" id="PTHR33507:SF3">
    <property type="entry name" value="INNER MEMBRANE PROTEIN YBBJ"/>
    <property type="match status" value="1"/>
</dbReference>
<dbReference type="AlphaFoldDB" id="D0ME71"/>
<feature type="transmembrane region" description="Helical" evidence="5">
    <location>
        <begin position="253"/>
        <end position="273"/>
    </location>
</feature>
<organism evidence="10 11">
    <name type="scientific">Rhodothermus marinus (strain ATCC 43812 / DSM 4252 / R-10)</name>
    <name type="common">Rhodothermus obamensis</name>
    <dbReference type="NCBI Taxonomy" id="518766"/>
    <lineage>
        <taxon>Bacteria</taxon>
        <taxon>Pseudomonadati</taxon>
        <taxon>Rhodothermota</taxon>
        <taxon>Rhodothermia</taxon>
        <taxon>Rhodothermales</taxon>
        <taxon>Rhodothermaceae</taxon>
        <taxon>Rhodothermus</taxon>
    </lineage>
</organism>
<dbReference type="OrthoDB" id="9806253at2"/>
<feature type="domain" description="NfeD integral membrane" evidence="8">
    <location>
        <begin position="232"/>
        <end position="355"/>
    </location>
</feature>
<dbReference type="PANTHER" id="PTHR33507">
    <property type="entry name" value="INNER MEMBRANE PROTEIN YBBJ"/>
    <property type="match status" value="1"/>
</dbReference>
<dbReference type="CDD" id="cd07021">
    <property type="entry name" value="Clp_protease_NfeD_like"/>
    <property type="match status" value="1"/>
</dbReference>
<comment type="subcellular location">
    <subcellularLocation>
        <location evidence="1">Membrane</location>
        <topology evidence="1">Multi-pass membrane protein</topology>
    </subcellularLocation>
</comment>
<name>D0ME71_RHOM4</name>
<keyword evidence="2 5" id="KW-0812">Transmembrane</keyword>
<feature type="domain" description="NfeD1b N-terminal" evidence="9">
    <location>
        <begin position="28"/>
        <end position="207"/>
    </location>
</feature>
<feature type="domain" description="NfeD-like C-terminal" evidence="7">
    <location>
        <begin position="388"/>
        <end position="443"/>
    </location>
</feature>
<keyword evidence="11" id="KW-1185">Reference proteome</keyword>
<evidence type="ECO:0000259" key="7">
    <source>
        <dbReference type="Pfam" id="PF01957"/>
    </source>
</evidence>
<reference evidence="10 11" key="1">
    <citation type="journal article" date="2009" name="Stand. Genomic Sci.">
        <title>Complete genome sequence of Rhodothermus marinus type strain (R-10).</title>
        <authorList>
            <person name="Nolan M."/>
            <person name="Tindall B.J."/>
            <person name="Pomrenke H."/>
            <person name="Lapidus A."/>
            <person name="Copeland A."/>
            <person name="Glavina Del Rio T."/>
            <person name="Lucas S."/>
            <person name="Chen F."/>
            <person name="Tice H."/>
            <person name="Cheng J.F."/>
            <person name="Saunders E."/>
            <person name="Han C."/>
            <person name="Bruce D."/>
            <person name="Goodwin L."/>
            <person name="Chain P."/>
            <person name="Pitluck S."/>
            <person name="Ovchinikova G."/>
            <person name="Pati A."/>
            <person name="Ivanova N."/>
            <person name="Mavromatis K."/>
            <person name="Chen A."/>
            <person name="Palaniappan K."/>
            <person name="Land M."/>
            <person name="Hauser L."/>
            <person name="Chang Y.J."/>
            <person name="Jeffries C.D."/>
            <person name="Brettin T."/>
            <person name="Goker M."/>
            <person name="Bristow J."/>
            <person name="Eisen J.A."/>
            <person name="Markowitz V."/>
            <person name="Hugenholtz P."/>
            <person name="Kyrpides N.C."/>
            <person name="Klenk H.P."/>
            <person name="Detter J.C."/>
        </authorList>
    </citation>
    <scope>NUCLEOTIDE SEQUENCE [LARGE SCALE GENOMIC DNA]</scope>
    <source>
        <strain evidence="11">ATCC 43812 / DSM 4252 / R-10</strain>
    </source>
</reference>
<evidence type="ECO:0000256" key="6">
    <source>
        <dbReference type="SAM" id="SignalP"/>
    </source>
</evidence>
<evidence type="ECO:0000259" key="9">
    <source>
        <dbReference type="Pfam" id="PF25145"/>
    </source>
</evidence>
<feature type="transmembrane region" description="Helical" evidence="5">
    <location>
        <begin position="335"/>
        <end position="356"/>
    </location>
</feature>
<dbReference type="InterPro" id="IPR012340">
    <property type="entry name" value="NA-bd_OB-fold"/>
</dbReference>
<feature type="transmembrane region" description="Helical" evidence="5">
    <location>
        <begin position="306"/>
        <end position="329"/>
    </location>
</feature>
<dbReference type="HOGENOM" id="CLU_024619_2_0_10"/>
<keyword evidence="6" id="KW-0732">Signal</keyword>
<evidence type="ECO:0000313" key="10">
    <source>
        <dbReference type="EMBL" id="ACY47295.1"/>
    </source>
</evidence>
<dbReference type="SUPFAM" id="SSF52096">
    <property type="entry name" value="ClpP/crotonase"/>
    <property type="match status" value="1"/>
</dbReference>
<gene>
    <name evidence="10" type="ordered locus">Rmar_0391</name>
</gene>
<dbReference type="InterPro" id="IPR002810">
    <property type="entry name" value="NfeD-like_C"/>
</dbReference>
<dbReference type="STRING" id="518766.Rmar_0391"/>
<proteinExistence type="predicted"/>
<dbReference type="GO" id="GO:0005886">
    <property type="term" value="C:plasma membrane"/>
    <property type="evidence" value="ECO:0007669"/>
    <property type="project" value="TreeGrafter"/>
</dbReference>